<dbReference type="Gene3D" id="2.20.25.80">
    <property type="entry name" value="WRKY domain"/>
    <property type="match status" value="1"/>
</dbReference>
<dbReference type="GO" id="GO:0043565">
    <property type="term" value="F:sequence-specific DNA binding"/>
    <property type="evidence" value="ECO:0007669"/>
    <property type="project" value="InterPro"/>
</dbReference>
<dbReference type="InterPro" id="IPR003657">
    <property type="entry name" value="WRKY_dom"/>
</dbReference>
<organism evidence="9">
    <name type="scientific">Glycyrrhiza glabra</name>
    <name type="common">Licorice</name>
    <dbReference type="NCBI Taxonomy" id="49827"/>
    <lineage>
        <taxon>Eukaryota</taxon>
        <taxon>Viridiplantae</taxon>
        <taxon>Streptophyta</taxon>
        <taxon>Embryophyta</taxon>
        <taxon>Tracheophyta</taxon>
        <taxon>Spermatophyta</taxon>
        <taxon>Magnoliopsida</taxon>
        <taxon>eudicotyledons</taxon>
        <taxon>Gunneridae</taxon>
        <taxon>Pentapetalae</taxon>
        <taxon>rosids</taxon>
        <taxon>fabids</taxon>
        <taxon>Fabales</taxon>
        <taxon>Fabaceae</taxon>
        <taxon>Papilionoideae</taxon>
        <taxon>50 kb inversion clade</taxon>
        <taxon>NPAAA clade</taxon>
        <taxon>Hologalegina</taxon>
        <taxon>IRL clade</taxon>
        <taxon>Galegeae</taxon>
        <taxon>Glycyrrhiza</taxon>
    </lineage>
</organism>
<evidence type="ECO:0000256" key="3">
    <source>
        <dbReference type="ARBA" id="ARBA00023125"/>
    </source>
</evidence>
<evidence type="ECO:0000256" key="1">
    <source>
        <dbReference type="ARBA" id="ARBA00004123"/>
    </source>
</evidence>
<feature type="region of interest" description="Disordered" evidence="7">
    <location>
        <begin position="110"/>
        <end position="139"/>
    </location>
</feature>
<dbReference type="PANTHER" id="PTHR31429">
    <property type="entry name" value="WRKY TRANSCRIPTION FACTOR 36-RELATED"/>
    <property type="match status" value="1"/>
</dbReference>
<dbReference type="Pfam" id="PF03106">
    <property type="entry name" value="WRKY"/>
    <property type="match status" value="1"/>
</dbReference>
<feature type="domain" description="WRKY" evidence="8">
    <location>
        <begin position="216"/>
        <end position="282"/>
    </location>
</feature>
<dbReference type="InterPro" id="IPR044810">
    <property type="entry name" value="WRKY_plant"/>
</dbReference>
<feature type="coiled-coil region" evidence="6">
    <location>
        <begin position="34"/>
        <end position="75"/>
    </location>
</feature>
<comment type="subcellular location">
    <subcellularLocation>
        <location evidence="1">Nucleus</location>
    </subcellularLocation>
</comment>
<keyword evidence="6" id="KW-0175">Coiled coil</keyword>
<feature type="compositionally biased region" description="Basic and acidic residues" evidence="7">
    <location>
        <begin position="115"/>
        <end position="139"/>
    </location>
</feature>
<dbReference type="SMART" id="SM00774">
    <property type="entry name" value="WRKY"/>
    <property type="match status" value="1"/>
</dbReference>
<protein>
    <submittedName>
        <fullName evidence="9">WRKY21</fullName>
    </submittedName>
</protein>
<keyword evidence="4" id="KW-0804">Transcription</keyword>
<evidence type="ECO:0000256" key="7">
    <source>
        <dbReference type="SAM" id="MobiDB-lite"/>
    </source>
</evidence>
<dbReference type="FunFam" id="2.20.25.80:FF:000002">
    <property type="entry name" value="probable WRKY transcription factor 31"/>
    <property type="match status" value="1"/>
</dbReference>
<dbReference type="PROSITE" id="PS50811">
    <property type="entry name" value="WRKY"/>
    <property type="match status" value="1"/>
</dbReference>
<evidence type="ECO:0000313" key="9">
    <source>
        <dbReference type="EMBL" id="QFI57416.1"/>
    </source>
</evidence>
<evidence type="ECO:0000256" key="6">
    <source>
        <dbReference type="SAM" id="Coils"/>
    </source>
</evidence>
<dbReference type="EMBL" id="MK511259">
    <property type="protein sequence ID" value="QFI57416.1"/>
    <property type="molecule type" value="mRNA"/>
</dbReference>
<dbReference type="InterPro" id="IPR036576">
    <property type="entry name" value="WRKY_dom_sf"/>
</dbReference>
<dbReference type="GO" id="GO:0005634">
    <property type="term" value="C:nucleus"/>
    <property type="evidence" value="ECO:0007669"/>
    <property type="project" value="UniProtKB-SubCell"/>
</dbReference>
<evidence type="ECO:0000256" key="4">
    <source>
        <dbReference type="ARBA" id="ARBA00023163"/>
    </source>
</evidence>
<accession>A0A7G3LR72</accession>
<sequence>MEAVSNMSSTSCGPEIEEKRITSIFCEDDFRTQKVRKEDRVKSAKAEMGEVKEENERLKMMLERVEKDYHSLQLRFFDILHKDVSKKGVAADSSTTSHDETEEPAELVSLCLGRSPKESNKKDAARTGDSSNKPKEKVEDMEVNLTLGLDSKYLLSMELLSDLSPMNSSELEQKEAEPEGTTTLSTNKSAKVINVNDESSDQMPAKRARVSVRAKCETPTMNDGCQWRKYGQKIAKGNPCPRAYYRCTVAPACPVRKQVQRCAEDLSILITTYEGTHNHPLQVSATAMASVTSAAASMMLSGSSTSQHYAGHHSSASFGTNSPTVLNGLSFSRQYDQEYSRAKELFLPPPNHASHLFPIVTLDLTSSASFSSSQTHVHNNLPSNIASSTRFSPPSLSFCSPPEPNFTPSIWAKGFPNKTQTRPIIQGNHFQEHLQCMMTNQTPPSREALAETITKAISTDPSLRSVIAAAVSSIVGTGSTSGDQAHEEIRENNNILGPGGLNLRLGEHIPQLVSSSNQNGKGQCLTGYFKRLSPTSSQARNFMLLQPSSLPFSLSKSSTSKPPSIVNHFNHYDPDMNTHH</sequence>
<dbReference type="SUPFAM" id="SSF118290">
    <property type="entry name" value="WRKY DNA-binding domain"/>
    <property type="match status" value="1"/>
</dbReference>
<keyword evidence="5" id="KW-0539">Nucleus</keyword>
<evidence type="ECO:0000259" key="8">
    <source>
        <dbReference type="PROSITE" id="PS50811"/>
    </source>
</evidence>
<evidence type="ECO:0000256" key="2">
    <source>
        <dbReference type="ARBA" id="ARBA00023015"/>
    </source>
</evidence>
<evidence type="ECO:0000256" key="5">
    <source>
        <dbReference type="ARBA" id="ARBA00023242"/>
    </source>
</evidence>
<dbReference type="AlphaFoldDB" id="A0A7G3LR72"/>
<keyword evidence="3" id="KW-0238">DNA-binding</keyword>
<keyword evidence="2" id="KW-0805">Transcription regulation</keyword>
<dbReference type="PANTHER" id="PTHR31429:SF24">
    <property type="entry name" value="WRKY TRANSCRIPTION FACTOR 72-RELATED"/>
    <property type="match status" value="1"/>
</dbReference>
<reference evidence="9" key="1">
    <citation type="submission" date="2019-02" db="EMBL/GenBank/DDBJ databases">
        <authorList>
            <person name="Goyal P."/>
            <person name="Manzoor M.M."/>
            <person name="Vishwakarma R.A."/>
            <person name="Gupta S."/>
        </authorList>
    </citation>
    <scope>NUCLEOTIDE SEQUENCE</scope>
</reference>
<dbReference type="GO" id="GO:0003700">
    <property type="term" value="F:DNA-binding transcription factor activity"/>
    <property type="evidence" value="ECO:0007669"/>
    <property type="project" value="InterPro"/>
</dbReference>
<name>A0A7G3LR72_GLYGL</name>
<proteinExistence type="evidence at transcript level"/>